<proteinExistence type="inferred from homology"/>
<gene>
    <name evidence="5" type="ORF">ACHAWO_004060</name>
</gene>
<sequence length="381" mass="42345">MSSTKSLLLLITGITAEHYPNLYDPLRSHTIHPLPHTYITEDDLPQSFTWQNVNGNNYLTRMKNQHIPQYCGSCWAHSALSALADRVKIARSYLGLLDCTEQSENNGGMLQELGPPPGPDIDLSVQYLLNCGIQDSDPDTHTHKLSCHGGNSLFAYEYIFNTLEFVPEDSCLAYIACSSESEEGFCPDVAGLTTCESWNICRTCDSFSSNQNQFMSDAGNGEAEERDAYGCRAIAPGSIPNVTILEYGSIEPGNIHAIKAEIYARGPVKTSINANYLRNYTGGILGSDDDPALLNATHNHGVSIVGWGYDEERDKQHWIIRNSWGVYWGEMGFFRIELGRNLLGVEDNFAWANPAQWTAPYNECHNTYVDPSVDVTAILRR</sequence>
<dbReference type="InterPro" id="IPR000668">
    <property type="entry name" value="Peptidase_C1A_C"/>
</dbReference>
<feature type="signal peptide" evidence="3">
    <location>
        <begin position="1"/>
        <end position="16"/>
    </location>
</feature>
<protein>
    <recommendedName>
        <fullName evidence="4">Peptidase C1A papain C-terminal domain-containing protein</fullName>
    </recommendedName>
</protein>
<name>A0ABD3MYE9_9STRA</name>
<dbReference type="AlphaFoldDB" id="A0ABD3MYE9"/>
<dbReference type="FunFam" id="3.90.70.10:FF:000117">
    <property type="entry name" value="Probable papain cysteine protease"/>
    <property type="match status" value="1"/>
</dbReference>
<keyword evidence="3" id="KW-0732">Signal</keyword>
<keyword evidence="2" id="KW-0865">Zymogen</keyword>
<comment type="caution">
    <text evidence="5">The sequence shown here is derived from an EMBL/GenBank/DDBJ whole genome shotgun (WGS) entry which is preliminary data.</text>
</comment>
<dbReference type="InterPro" id="IPR038765">
    <property type="entry name" value="Papain-like_cys_pep_sf"/>
</dbReference>
<feature type="domain" description="Peptidase C1A papain C-terminal" evidence="4">
    <location>
        <begin position="44"/>
        <end position="353"/>
    </location>
</feature>
<dbReference type="Pfam" id="PF00112">
    <property type="entry name" value="Peptidase_C1"/>
    <property type="match status" value="2"/>
</dbReference>
<dbReference type="SMART" id="SM00645">
    <property type="entry name" value="Pept_C1"/>
    <property type="match status" value="1"/>
</dbReference>
<dbReference type="InterPro" id="IPR025661">
    <property type="entry name" value="Pept_asp_AS"/>
</dbReference>
<dbReference type="InterPro" id="IPR013128">
    <property type="entry name" value="Peptidase_C1A"/>
</dbReference>
<dbReference type="SUPFAM" id="SSF54001">
    <property type="entry name" value="Cysteine proteinases"/>
    <property type="match status" value="1"/>
</dbReference>
<dbReference type="EMBL" id="JALLPJ020001339">
    <property type="protein sequence ID" value="KAL3768950.1"/>
    <property type="molecule type" value="Genomic_DNA"/>
</dbReference>
<organism evidence="5 6">
    <name type="scientific">Cyclotella atomus</name>
    <dbReference type="NCBI Taxonomy" id="382360"/>
    <lineage>
        <taxon>Eukaryota</taxon>
        <taxon>Sar</taxon>
        <taxon>Stramenopiles</taxon>
        <taxon>Ochrophyta</taxon>
        <taxon>Bacillariophyta</taxon>
        <taxon>Coscinodiscophyceae</taxon>
        <taxon>Thalassiosirophycidae</taxon>
        <taxon>Stephanodiscales</taxon>
        <taxon>Stephanodiscaceae</taxon>
        <taxon>Cyclotella</taxon>
    </lineage>
</organism>
<dbReference type="PANTHER" id="PTHR12411">
    <property type="entry name" value="CYSTEINE PROTEASE FAMILY C1-RELATED"/>
    <property type="match status" value="1"/>
</dbReference>
<comment type="similarity">
    <text evidence="1">Belongs to the peptidase C1 family.</text>
</comment>
<reference evidence="5 6" key="1">
    <citation type="submission" date="2024-10" db="EMBL/GenBank/DDBJ databases">
        <title>Updated reference genomes for cyclostephanoid diatoms.</title>
        <authorList>
            <person name="Roberts W.R."/>
            <person name="Alverson A.J."/>
        </authorList>
    </citation>
    <scope>NUCLEOTIDE SEQUENCE [LARGE SCALE GENOMIC DNA]</scope>
    <source>
        <strain evidence="5 6">AJA010-31</strain>
    </source>
</reference>
<evidence type="ECO:0000259" key="4">
    <source>
        <dbReference type="SMART" id="SM00645"/>
    </source>
</evidence>
<dbReference type="Gene3D" id="3.90.70.10">
    <property type="entry name" value="Cysteine proteinases"/>
    <property type="match status" value="1"/>
</dbReference>
<evidence type="ECO:0000256" key="2">
    <source>
        <dbReference type="ARBA" id="ARBA00023145"/>
    </source>
</evidence>
<dbReference type="PROSITE" id="PS00640">
    <property type="entry name" value="THIOL_PROTEASE_ASN"/>
    <property type="match status" value="1"/>
</dbReference>
<feature type="chain" id="PRO_5044871128" description="Peptidase C1A papain C-terminal domain-containing protein" evidence="3">
    <location>
        <begin position="17"/>
        <end position="381"/>
    </location>
</feature>
<dbReference type="PRINTS" id="PR00705">
    <property type="entry name" value="PAPAIN"/>
</dbReference>
<dbReference type="Proteomes" id="UP001530400">
    <property type="component" value="Unassembled WGS sequence"/>
</dbReference>
<evidence type="ECO:0000313" key="5">
    <source>
        <dbReference type="EMBL" id="KAL3768950.1"/>
    </source>
</evidence>
<evidence type="ECO:0000256" key="3">
    <source>
        <dbReference type="SAM" id="SignalP"/>
    </source>
</evidence>
<evidence type="ECO:0000313" key="6">
    <source>
        <dbReference type="Proteomes" id="UP001530400"/>
    </source>
</evidence>
<keyword evidence="6" id="KW-1185">Reference proteome</keyword>
<accession>A0ABD3MYE9</accession>
<evidence type="ECO:0000256" key="1">
    <source>
        <dbReference type="ARBA" id="ARBA00008455"/>
    </source>
</evidence>